<reference evidence="1 2" key="1">
    <citation type="submission" date="2018-02" db="EMBL/GenBank/DDBJ databases">
        <title>Lelliotia aquatilis sp. nov., isolated from drinking water.</title>
        <authorList>
            <person name="Kaempfer P."/>
            <person name="Glaeser S."/>
            <person name="Exner M."/>
            <person name="Doijad S."/>
            <person name="Chakraborty T."/>
        </authorList>
    </citation>
    <scope>NUCLEOTIDE SEQUENCE [LARGE SCALE GENOMIC DNA]</scope>
    <source>
        <strain evidence="1 2">6331-17</strain>
    </source>
</reference>
<organism evidence="1 2">
    <name type="scientific">Lelliottia aquatilis</name>
    <dbReference type="NCBI Taxonomy" id="2080838"/>
    <lineage>
        <taxon>Bacteria</taxon>
        <taxon>Pseudomonadati</taxon>
        <taxon>Pseudomonadota</taxon>
        <taxon>Gammaproteobacteria</taxon>
        <taxon>Enterobacterales</taxon>
        <taxon>Enterobacteriaceae</taxon>
        <taxon>Lelliottia</taxon>
    </lineage>
</organism>
<proteinExistence type="predicted"/>
<protein>
    <recommendedName>
        <fullName evidence="3">HEAT repeat domain-containing protein</fullName>
    </recommendedName>
</protein>
<evidence type="ECO:0000313" key="2">
    <source>
        <dbReference type="Proteomes" id="UP000237025"/>
    </source>
</evidence>
<accession>A0ABX5A587</accession>
<dbReference type="InterPro" id="IPR016024">
    <property type="entry name" value="ARM-type_fold"/>
</dbReference>
<dbReference type="Proteomes" id="UP000237025">
    <property type="component" value="Unassembled WGS sequence"/>
</dbReference>
<gene>
    <name evidence="1" type="ORF">C3712_08415</name>
</gene>
<evidence type="ECO:0000313" key="1">
    <source>
        <dbReference type="EMBL" id="POZ24220.1"/>
    </source>
</evidence>
<name>A0ABX5A587_9ENTR</name>
<evidence type="ECO:0008006" key="3">
    <source>
        <dbReference type="Google" id="ProtNLM"/>
    </source>
</evidence>
<keyword evidence="2" id="KW-1185">Reference proteome</keyword>
<dbReference type="Gene3D" id="1.25.10.10">
    <property type="entry name" value="Leucine-rich Repeat Variant"/>
    <property type="match status" value="1"/>
</dbReference>
<dbReference type="InterPro" id="IPR021133">
    <property type="entry name" value="HEAT_type_2"/>
</dbReference>
<dbReference type="PROSITE" id="PS50077">
    <property type="entry name" value="HEAT_REPEAT"/>
    <property type="match status" value="1"/>
</dbReference>
<dbReference type="InterPro" id="IPR011989">
    <property type="entry name" value="ARM-like"/>
</dbReference>
<comment type="caution">
    <text evidence="1">The sequence shown here is derived from an EMBL/GenBank/DDBJ whole genome shotgun (WGS) entry which is preliminary data.</text>
</comment>
<dbReference type="RefSeq" id="WP_103948519.1">
    <property type="nucleotide sequence ID" value="NZ_PQVT01000004.1"/>
</dbReference>
<dbReference type="Pfam" id="PF13646">
    <property type="entry name" value="HEAT_2"/>
    <property type="match status" value="1"/>
</dbReference>
<sequence length="67" mass="7164">MDAVISRLLALTEDGYNQVRVAAIEGLGESGVKDQAVIDRLLALTDDGYNDVRSAAAKALGRLYRAN</sequence>
<dbReference type="SUPFAM" id="SSF48371">
    <property type="entry name" value="ARM repeat"/>
    <property type="match status" value="1"/>
</dbReference>
<dbReference type="EMBL" id="PQVW01000004">
    <property type="protein sequence ID" value="POZ24220.1"/>
    <property type="molecule type" value="Genomic_DNA"/>
</dbReference>